<organism evidence="1 2">
    <name type="scientific">Paraburkholderia aspalathi</name>
    <dbReference type="NCBI Taxonomy" id="1324617"/>
    <lineage>
        <taxon>Bacteria</taxon>
        <taxon>Pseudomonadati</taxon>
        <taxon>Pseudomonadota</taxon>
        <taxon>Betaproteobacteria</taxon>
        <taxon>Burkholderiales</taxon>
        <taxon>Burkholderiaceae</taxon>
        <taxon>Paraburkholderia</taxon>
    </lineage>
</organism>
<proteinExistence type="predicted"/>
<reference evidence="1 2" key="1">
    <citation type="submission" date="2016-10" db="EMBL/GenBank/DDBJ databases">
        <authorList>
            <person name="de Groot N.N."/>
        </authorList>
    </citation>
    <scope>NUCLEOTIDE SEQUENCE [LARGE SCALE GENOMIC DNA]</scope>
    <source>
        <strain evidence="1 2">LMG 27731</strain>
    </source>
</reference>
<dbReference type="EMBL" id="FPBH01000027">
    <property type="protein sequence ID" value="SFU24462.1"/>
    <property type="molecule type" value="Genomic_DNA"/>
</dbReference>
<name>A0A1I7EKN9_9BURK</name>
<protein>
    <submittedName>
        <fullName evidence="1">Uncharacterized protein</fullName>
    </submittedName>
</protein>
<gene>
    <name evidence="1" type="ORF">SAMN05192563_102753</name>
</gene>
<dbReference type="AlphaFoldDB" id="A0A1I7EKN9"/>
<accession>A0A1I7EKN9</accession>
<evidence type="ECO:0000313" key="2">
    <source>
        <dbReference type="Proteomes" id="UP000198844"/>
    </source>
</evidence>
<evidence type="ECO:0000313" key="1">
    <source>
        <dbReference type="EMBL" id="SFU24462.1"/>
    </source>
</evidence>
<sequence>MPNPKPLRTVARAAIPTQILHEPARLLVKFTNARSHLPRWMIATHTANSPSTRTK</sequence>
<dbReference type="Proteomes" id="UP000198844">
    <property type="component" value="Unassembled WGS sequence"/>
</dbReference>